<accession>A0A5N6TN56</accession>
<reference evidence="2 3" key="1">
    <citation type="submission" date="2019-04" db="EMBL/GenBank/DDBJ databases">
        <title>Friends and foes A comparative genomics study of 23 Aspergillus species from section Flavi.</title>
        <authorList>
            <consortium name="DOE Joint Genome Institute"/>
            <person name="Kjaerbolling I."/>
            <person name="Vesth T."/>
            <person name="Frisvad J.C."/>
            <person name="Nybo J.L."/>
            <person name="Theobald S."/>
            <person name="Kildgaard S."/>
            <person name="Isbrandt T."/>
            <person name="Kuo A."/>
            <person name="Sato A."/>
            <person name="Lyhne E.K."/>
            <person name="Kogle M.E."/>
            <person name="Wiebenga A."/>
            <person name="Kun R.S."/>
            <person name="Lubbers R.J."/>
            <person name="Makela M.R."/>
            <person name="Barry K."/>
            <person name="Chovatia M."/>
            <person name="Clum A."/>
            <person name="Daum C."/>
            <person name="Haridas S."/>
            <person name="He G."/>
            <person name="LaButti K."/>
            <person name="Lipzen A."/>
            <person name="Mondo S."/>
            <person name="Riley R."/>
            <person name="Salamov A."/>
            <person name="Simmons B.A."/>
            <person name="Magnuson J.K."/>
            <person name="Henrissat B."/>
            <person name="Mortensen U.H."/>
            <person name="Larsen T.O."/>
            <person name="Devries R.P."/>
            <person name="Grigoriev I.V."/>
            <person name="Machida M."/>
            <person name="Baker S.E."/>
            <person name="Andersen M.R."/>
        </authorList>
    </citation>
    <scope>NUCLEOTIDE SEQUENCE [LARGE SCALE GENOMIC DNA]</scope>
    <source>
        <strain evidence="2 3">IBT 18842</strain>
    </source>
</reference>
<evidence type="ECO:0000256" key="1">
    <source>
        <dbReference type="SAM" id="Phobius"/>
    </source>
</evidence>
<feature type="transmembrane region" description="Helical" evidence="1">
    <location>
        <begin position="21"/>
        <end position="39"/>
    </location>
</feature>
<evidence type="ECO:0000313" key="3">
    <source>
        <dbReference type="Proteomes" id="UP000325780"/>
    </source>
</evidence>
<keyword evidence="1" id="KW-0812">Transmembrane</keyword>
<evidence type="ECO:0000313" key="2">
    <source>
        <dbReference type="EMBL" id="KAE8147764.1"/>
    </source>
</evidence>
<dbReference type="AlphaFoldDB" id="A0A5N6TN56"/>
<organism evidence="2 3">
    <name type="scientific">Aspergillus avenaceus</name>
    <dbReference type="NCBI Taxonomy" id="36643"/>
    <lineage>
        <taxon>Eukaryota</taxon>
        <taxon>Fungi</taxon>
        <taxon>Dikarya</taxon>
        <taxon>Ascomycota</taxon>
        <taxon>Pezizomycotina</taxon>
        <taxon>Eurotiomycetes</taxon>
        <taxon>Eurotiomycetidae</taxon>
        <taxon>Eurotiales</taxon>
        <taxon>Aspergillaceae</taxon>
        <taxon>Aspergillus</taxon>
        <taxon>Aspergillus subgen. Circumdati</taxon>
    </lineage>
</organism>
<keyword evidence="1" id="KW-1133">Transmembrane helix</keyword>
<protein>
    <submittedName>
        <fullName evidence="2">Uncharacterized protein</fullName>
    </submittedName>
</protein>
<name>A0A5N6TN56_ASPAV</name>
<dbReference type="Proteomes" id="UP000325780">
    <property type="component" value="Unassembled WGS sequence"/>
</dbReference>
<dbReference type="EMBL" id="ML742192">
    <property type="protein sequence ID" value="KAE8147764.1"/>
    <property type="molecule type" value="Genomic_DNA"/>
</dbReference>
<sequence>MTTIPFFFIISESPLTRYSDLPFPVGLLLASIFCLRYIVYLNCASKSWSGLIG</sequence>
<keyword evidence="1" id="KW-0472">Membrane</keyword>
<proteinExistence type="predicted"/>
<gene>
    <name evidence="2" type="ORF">BDV25DRAFT_159700</name>
</gene>
<keyword evidence="3" id="KW-1185">Reference proteome</keyword>